<dbReference type="AlphaFoldDB" id="A0A0F8YN75"/>
<proteinExistence type="predicted"/>
<reference evidence="1" key="1">
    <citation type="journal article" date="2015" name="Nature">
        <title>Complex archaea that bridge the gap between prokaryotes and eukaryotes.</title>
        <authorList>
            <person name="Spang A."/>
            <person name="Saw J.H."/>
            <person name="Jorgensen S.L."/>
            <person name="Zaremba-Niedzwiedzka K."/>
            <person name="Martijn J."/>
            <person name="Lind A.E."/>
            <person name="van Eijk R."/>
            <person name="Schleper C."/>
            <person name="Guy L."/>
            <person name="Ettema T.J."/>
        </authorList>
    </citation>
    <scope>NUCLEOTIDE SEQUENCE</scope>
</reference>
<dbReference type="EMBL" id="LAZR01065405">
    <property type="protein sequence ID" value="KKK55614.1"/>
    <property type="molecule type" value="Genomic_DNA"/>
</dbReference>
<sequence length="182" mass="18410">MFLKSETQLTCFVPIDLKLAEIHIRDGFDNTTNTPTTSAIEPVLETNIALAGMNTVVPDPSVSTGVTVKFGSDTTEYTVTARTLGSGTDEVQTIEIPATVTGGTFTLTYSAQTTGNLAYGASAVVIEAALEALSTVGLGNVAVTGATPIWIVTFGGTLAATDASAISGDGSLLTGGAATDVT</sequence>
<gene>
    <name evidence="1" type="ORF">LCGC14_3072790</name>
</gene>
<evidence type="ECO:0000313" key="1">
    <source>
        <dbReference type="EMBL" id="KKK55614.1"/>
    </source>
</evidence>
<feature type="non-terminal residue" evidence="1">
    <location>
        <position position="182"/>
    </location>
</feature>
<accession>A0A0F8YN75</accession>
<name>A0A0F8YN75_9ZZZZ</name>
<comment type="caution">
    <text evidence="1">The sequence shown here is derived from an EMBL/GenBank/DDBJ whole genome shotgun (WGS) entry which is preliminary data.</text>
</comment>
<protein>
    <submittedName>
        <fullName evidence="1">Uncharacterized protein</fullName>
    </submittedName>
</protein>
<organism evidence="1">
    <name type="scientific">marine sediment metagenome</name>
    <dbReference type="NCBI Taxonomy" id="412755"/>
    <lineage>
        <taxon>unclassified sequences</taxon>
        <taxon>metagenomes</taxon>
        <taxon>ecological metagenomes</taxon>
    </lineage>
</organism>